<organism evidence="1 2">
    <name type="scientific">Brachionus calyciflorus</name>
    <dbReference type="NCBI Taxonomy" id="104777"/>
    <lineage>
        <taxon>Eukaryota</taxon>
        <taxon>Metazoa</taxon>
        <taxon>Spiralia</taxon>
        <taxon>Gnathifera</taxon>
        <taxon>Rotifera</taxon>
        <taxon>Eurotatoria</taxon>
        <taxon>Monogononta</taxon>
        <taxon>Pseudotrocha</taxon>
        <taxon>Ploima</taxon>
        <taxon>Brachionidae</taxon>
        <taxon>Brachionus</taxon>
    </lineage>
</organism>
<accession>A0A813MQQ2</accession>
<dbReference type="OrthoDB" id="3263820at2759"/>
<reference evidence="1" key="1">
    <citation type="submission" date="2021-02" db="EMBL/GenBank/DDBJ databases">
        <authorList>
            <person name="Nowell W R."/>
        </authorList>
    </citation>
    <scope>NUCLEOTIDE SEQUENCE</scope>
    <source>
        <strain evidence="1">Ploen Becks lab</strain>
    </source>
</reference>
<dbReference type="Proteomes" id="UP000663879">
    <property type="component" value="Unassembled WGS sequence"/>
</dbReference>
<keyword evidence="2" id="KW-1185">Reference proteome</keyword>
<protein>
    <submittedName>
        <fullName evidence="1">Uncharacterized protein</fullName>
    </submittedName>
</protein>
<evidence type="ECO:0000313" key="1">
    <source>
        <dbReference type="EMBL" id="CAF0723988.1"/>
    </source>
</evidence>
<gene>
    <name evidence="1" type="ORF">OXX778_LOCUS2377</name>
</gene>
<evidence type="ECO:0000313" key="2">
    <source>
        <dbReference type="Proteomes" id="UP000663879"/>
    </source>
</evidence>
<comment type="caution">
    <text evidence="1">The sequence shown here is derived from an EMBL/GenBank/DDBJ whole genome shotgun (WGS) entry which is preliminary data.</text>
</comment>
<sequence length="483" mass="56504">MKSSDSLIIKNLEWENYKREATIKCNRDYRSRQKKMKISIETTEHIVNETNQPFCQMSLESKNSNEELLEYNLDDQNFVTGVFDEEIDYEHPLENTSDYSNEFTDKIINDEIDAEIEMFEPISKNINVNVREFSLGFISCCQRIRASRTTRETILDFIKTLFPWPNKIPKNYSSLAKIIDSDRVSEKKLCNFCKNEFKNNQCPNIDCRGNYNICNFNSNHSLLYTFNVKAQLTDILQREWIHFKTYKDTIKYQSNSDICNSLSYTEKEDVVSIALFVDGASITKSSNDSMWAIFSTVNELPPIIRNSKKNILVHTLWSGDIDLNLILEKYTSIDFLIKNGVDIEINNIKIKLKFKVKALVCDTIARPKICYSTQFNGEFGCLHCLHPNNDSNKQFTRRVYNYREDISLRSHESYLKDVEEAIRTKKRSNGIKGFSYLSNWLKIPNDIVLDYMHLSLEGTTKWFINQWFNNASTNYYLGMKSSK</sequence>
<name>A0A813MQQ2_9BILA</name>
<proteinExistence type="predicted"/>
<dbReference type="EMBL" id="CAJNOC010000184">
    <property type="protein sequence ID" value="CAF0723988.1"/>
    <property type="molecule type" value="Genomic_DNA"/>
</dbReference>
<dbReference type="AlphaFoldDB" id="A0A813MQQ2"/>